<keyword evidence="1" id="KW-0413">Isomerase</keyword>
<name>A0A382D5S5_9ZZZZ</name>
<dbReference type="InterPro" id="IPR006099">
    <property type="entry name" value="MeMalonylCoA_mutase_a/b_cat"/>
</dbReference>
<reference evidence="4" key="1">
    <citation type="submission" date="2018-05" db="EMBL/GenBank/DDBJ databases">
        <authorList>
            <person name="Lanie J.A."/>
            <person name="Ng W.-L."/>
            <person name="Kazmierczak K.M."/>
            <person name="Andrzejewski T.M."/>
            <person name="Davidsen T.M."/>
            <person name="Wayne K.J."/>
            <person name="Tettelin H."/>
            <person name="Glass J.I."/>
            <person name="Rusch D."/>
            <person name="Podicherti R."/>
            <person name="Tsui H.-C.T."/>
            <person name="Winkler M.E."/>
        </authorList>
    </citation>
    <scope>NUCLEOTIDE SEQUENCE</scope>
</reference>
<evidence type="ECO:0000259" key="3">
    <source>
        <dbReference type="Pfam" id="PF01642"/>
    </source>
</evidence>
<feature type="non-terminal residue" evidence="4">
    <location>
        <position position="1"/>
    </location>
</feature>
<accession>A0A382D5S5</accession>
<evidence type="ECO:0000256" key="2">
    <source>
        <dbReference type="SAM" id="MobiDB-lite"/>
    </source>
</evidence>
<feature type="domain" description="Methylmalonyl-CoA mutase alpha/beta chain catalytic" evidence="3">
    <location>
        <begin position="12"/>
        <end position="524"/>
    </location>
</feature>
<dbReference type="AlphaFoldDB" id="A0A382D5S5"/>
<sequence length="528" mass="59360">VKNKSDKDELSTTSGISTSQSYVGTNETSDIKNMEKPGKYPFTRGIHENGFKSKLWTMRMFAGFGSAEETNSRFKYLLEQGQTGLSVAFDLPTLYGYDSDDPLARGEFGKGGVAISSLADMEILFDEIPLDSVSTSMTINAPAAIIWAMYLAMADKRKIPFSKLRGTIQNDILKEYTAQNEFIFPIDPSIRLVVDTIEFASTDVPKWNPVSISGYHIREAGSTATQEAAFTLANGFEYIESTLKRGLKIDEFAPQLSFFFNVHDDFFEEIAKFRAARRIWATELKTKYKAKTDRSCWLRTHAQTSGATLTKQQPENNVVRVSLQALAATLGGVQSLHTNAMDEAISLPSENSAQLALRTQQIIAHEIGISDTVDPLGGSYHLEQLTNQIEKECYDYFKLIKNHGGVRSSINNGFFVREIADSARKYQQDIERANITKIGVNKFVQNEEVHKEEFITNSKHQELHMKRLTHTRSIRDNNKINNLLSDLRTASKTDHNLMPLLIELVKRYATVGEITLALKDVWGEYQGE</sequence>
<dbReference type="GO" id="GO:0031419">
    <property type="term" value="F:cobalamin binding"/>
    <property type="evidence" value="ECO:0007669"/>
    <property type="project" value="InterPro"/>
</dbReference>
<evidence type="ECO:0000313" key="4">
    <source>
        <dbReference type="EMBL" id="SVB33392.1"/>
    </source>
</evidence>
<dbReference type="Gene3D" id="3.20.20.240">
    <property type="entry name" value="Methylmalonyl-CoA mutase"/>
    <property type="match status" value="1"/>
</dbReference>
<dbReference type="PANTHER" id="PTHR48101:SF1">
    <property type="entry name" value="METHYLMALONYL-COA MUTASE, LARGE SUBUNIT"/>
    <property type="match status" value="1"/>
</dbReference>
<dbReference type="NCBIfam" id="TIGR00641">
    <property type="entry name" value="acid_CoA_mut_N"/>
    <property type="match status" value="1"/>
</dbReference>
<gene>
    <name evidence="4" type="ORF">METZ01_LOCUS186246</name>
</gene>
<dbReference type="PANTHER" id="PTHR48101">
    <property type="entry name" value="METHYLMALONYL-COA MUTASE, MITOCHONDRIAL-RELATED"/>
    <property type="match status" value="1"/>
</dbReference>
<evidence type="ECO:0000256" key="1">
    <source>
        <dbReference type="ARBA" id="ARBA00023235"/>
    </source>
</evidence>
<dbReference type="GO" id="GO:0004494">
    <property type="term" value="F:methylmalonyl-CoA mutase activity"/>
    <property type="evidence" value="ECO:0007669"/>
    <property type="project" value="InterPro"/>
</dbReference>
<feature type="region of interest" description="Disordered" evidence="2">
    <location>
        <begin position="1"/>
        <end position="36"/>
    </location>
</feature>
<feature type="compositionally biased region" description="Basic and acidic residues" evidence="2">
    <location>
        <begin position="1"/>
        <end position="10"/>
    </location>
</feature>
<dbReference type="EMBL" id="UINC01037626">
    <property type="protein sequence ID" value="SVB33392.1"/>
    <property type="molecule type" value="Genomic_DNA"/>
</dbReference>
<dbReference type="InterPro" id="IPR016176">
    <property type="entry name" value="Cbl-dep_enz_cat"/>
</dbReference>
<proteinExistence type="predicted"/>
<protein>
    <recommendedName>
        <fullName evidence="3">Methylmalonyl-CoA mutase alpha/beta chain catalytic domain-containing protein</fullName>
    </recommendedName>
</protein>
<feature type="compositionally biased region" description="Polar residues" evidence="2">
    <location>
        <begin position="11"/>
        <end position="28"/>
    </location>
</feature>
<dbReference type="InterPro" id="IPR006098">
    <property type="entry name" value="MMCoA_mutase_a_cat"/>
</dbReference>
<dbReference type="Pfam" id="PF01642">
    <property type="entry name" value="MM_CoA_mutase"/>
    <property type="match status" value="1"/>
</dbReference>
<dbReference type="SUPFAM" id="SSF51703">
    <property type="entry name" value="Cobalamin (vitamin B12)-dependent enzymes"/>
    <property type="match status" value="1"/>
</dbReference>
<organism evidence="4">
    <name type="scientific">marine metagenome</name>
    <dbReference type="NCBI Taxonomy" id="408172"/>
    <lineage>
        <taxon>unclassified sequences</taxon>
        <taxon>metagenomes</taxon>
        <taxon>ecological metagenomes</taxon>
    </lineage>
</organism>